<evidence type="ECO:0000313" key="3">
    <source>
        <dbReference type="EMBL" id="KAJ7374918.1"/>
    </source>
</evidence>
<feature type="domain" description="Schlafen AlbA-2" evidence="2">
    <location>
        <begin position="57"/>
        <end position="124"/>
    </location>
</feature>
<organism evidence="3 4">
    <name type="scientific">Desmophyllum pertusum</name>
    <dbReference type="NCBI Taxonomy" id="174260"/>
    <lineage>
        <taxon>Eukaryota</taxon>
        <taxon>Metazoa</taxon>
        <taxon>Cnidaria</taxon>
        <taxon>Anthozoa</taxon>
        <taxon>Hexacorallia</taxon>
        <taxon>Scleractinia</taxon>
        <taxon>Caryophylliina</taxon>
        <taxon>Caryophylliidae</taxon>
        <taxon>Desmophyllum</taxon>
    </lineage>
</organism>
<feature type="region of interest" description="Disordered" evidence="1">
    <location>
        <begin position="1"/>
        <end position="22"/>
    </location>
</feature>
<evidence type="ECO:0000256" key="1">
    <source>
        <dbReference type="SAM" id="MobiDB-lite"/>
    </source>
</evidence>
<name>A0A9W9Z6U9_9CNID</name>
<protein>
    <recommendedName>
        <fullName evidence="2">Schlafen AlbA-2 domain-containing protein</fullName>
    </recommendedName>
</protein>
<dbReference type="OrthoDB" id="10259112at2759"/>
<evidence type="ECO:0000313" key="4">
    <source>
        <dbReference type="Proteomes" id="UP001163046"/>
    </source>
</evidence>
<gene>
    <name evidence="3" type="ORF">OS493_005276</name>
</gene>
<accession>A0A9W9Z6U9</accession>
<dbReference type="PANTHER" id="PTHR12155:SF41">
    <property type="entry name" value="SCHLAFEN ALBA-2 DOMAIN-CONTAINING PROTEIN"/>
    <property type="match status" value="1"/>
</dbReference>
<dbReference type="InterPro" id="IPR007421">
    <property type="entry name" value="Schlafen_AlbA_2_dom"/>
</dbReference>
<keyword evidence="4" id="KW-1185">Reference proteome</keyword>
<dbReference type="Proteomes" id="UP001163046">
    <property type="component" value="Unassembled WGS sequence"/>
</dbReference>
<reference evidence="3" key="1">
    <citation type="submission" date="2023-01" db="EMBL/GenBank/DDBJ databases">
        <title>Genome assembly of the deep-sea coral Lophelia pertusa.</title>
        <authorList>
            <person name="Herrera S."/>
            <person name="Cordes E."/>
        </authorList>
    </citation>
    <scope>NUCLEOTIDE SEQUENCE</scope>
    <source>
        <strain evidence="3">USNM1676648</strain>
        <tissue evidence="3">Polyp</tissue>
    </source>
</reference>
<dbReference type="Pfam" id="PF04326">
    <property type="entry name" value="SLFN_AlbA_2"/>
    <property type="match status" value="1"/>
</dbReference>
<evidence type="ECO:0000259" key="2">
    <source>
        <dbReference type="Pfam" id="PF04326"/>
    </source>
</evidence>
<dbReference type="PANTHER" id="PTHR12155">
    <property type="entry name" value="SCHLAFEN"/>
    <property type="match status" value="1"/>
</dbReference>
<sequence length="148" mass="16927">MTNSKILQEYGGGSRHKEPEKRVEVKARLRGTGPGKENITVEELPPWCYYPGTDRRSRKAVSRNINGFLNTGKGGTIYLGIVDDGRVKGLQMTQYQRDHVRISVKDALSRYTPAVPEEFYKVEIIPIIDARKKQTMHHLIFKIINVMK</sequence>
<dbReference type="InterPro" id="IPR029684">
    <property type="entry name" value="Schlafen"/>
</dbReference>
<comment type="caution">
    <text evidence="3">The sequence shown here is derived from an EMBL/GenBank/DDBJ whole genome shotgun (WGS) entry which is preliminary data.</text>
</comment>
<dbReference type="Gene3D" id="3.30.950.30">
    <property type="entry name" value="Schlafen, AAA domain"/>
    <property type="match status" value="1"/>
</dbReference>
<dbReference type="AlphaFoldDB" id="A0A9W9Z6U9"/>
<proteinExistence type="predicted"/>
<dbReference type="InterPro" id="IPR038461">
    <property type="entry name" value="Schlafen_AlbA_2_dom_sf"/>
</dbReference>
<dbReference type="EMBL" id="MU826827">
    <property type="protein sequence ID" value="KAJ7374918.1"/>
    <property type="molecule type" value="Genomic_DNA"/>
</dbReference>